<proteinExistence type="predicted"/>
<name>A0A3B0VDG1_9ZZZZ</name>
<dbReference type="AlphaFoldDB" id="A0A3B0VDG1"/>
<gene>
    <name evidence="2" type="ORF">MNBD_BACTEROID07-450</name>
</gene>
<evidence type="ECO:0000259" key="1">
    <source>
        <dbReference type="Pfam" id="PF19089"/>
    </source>
</evidence>
<evidence type="ECO:0000313" key="2">
    <source>
        <dbReference type="EMBL" id="VAW29996.1"/>
    </source>
</evidence>
<dbReference type="EMBL" id="UOET01000453">
    <property type="protein sequence ID" value="VAW29996.1"/>
    <property type="molecule type" value="Genomic_DNA"/>
</dbReference>
<dbReference type="Pfam" id="PF19089">
    <property type="entry name" value="DUF5777"/>
    <property type="match status" value="1"/>
</dbReference>
<sequence length="129" mass="14333">MRKIGYVFILTVLLSAQLFAQDSLMNLFGDTPSTVYTEATFKITRIVLGQSTVNPGKGNLIFVIQHHFGYVNQGAYQLFGLDQATIRLGFEYGLTNWLMVGVGRSAYGKTYDGNIKVKILRQSTGARVM</sequence>
<dbReference type="InterPro" id="IPR045916">
    <property type="entry name" value="DUF5777"/>
</dbReference>
<feature type="domain" description="DUF5777" evidence="1">
    <location>
        <begin position="41"/>
        <end position="127"/>
    </location>
</feature>
<accession>A0A3B0VDG1</accession>
<reference evidence="2" key="1">
    <citation type="submission" date="2018-06" db="EMBL/GenBank/DDBJ databases">
        <authorList>
            <person name="Zhirakovskaya E."/>
        </authorList>
    </citation>
    <scope>NUCLEOTIDE SEQUENCE</scope>
</reference>
<feature type="non-terminal residue" evidence="2">
    <location>
        <position position="129"/>
    </location>
</feature>
<protein>
    <recommendedName>
        <fullName evidence="1">DUF5777 domain-containing protein</fullName>
    </recommendedName>
</protein>
<organism evidence="2">
    <name type="scientific">hydrothermal vent metagenome</name>
    <dbReference type="NCBI Taxonomy" id="652676"/>
    <lineage>
        <taxon>unclassified sequences</taxon>
        <taxon>metagenomes</taxon>
        <taxon>ecological metagenomes</taxon>
    </lineage>
</organism>